<dbReference type="HOGENOM" id="CLU_1867446_0_0_1"/>
<reference evidence="2" key="1">
    <citation type="submission" date="2013-02" db="EMBL/GenBank/DDBJ databases">
        <authorList>
            <person name="Hughes D."/>
        </authorList>
    </citation>
    <scope>NUCLEOTIDE SEQUENCE</scope>
    <source>
        <strain>Durham</strain>
        <strain evidence="2">NC isolate 2 -- Noor lab</strain>
    </source>
</reference>
<evidence type="ECO:0000313" key="1">
    <source>
        <dbReference type="EnsemblMetazoa" id="MESCA001442-PA"/>
    </source>
</evidence>
<proteinExistence type="predicted"/>
<sequence length="137" mass="15846">MDGGLTYCMKLVARGSLFYPDGDRIIQEFSQFPNPGTRLVASPAISSIENASLIFFGLLRSHKVHIAYIRILNSVQYTITIAKNSKKIDIERDIFYHNINLHVTKYFQEEYFFSERAIARSLKFGTYIHHRPVTRAE</sequence>
<dbReference type="Proteomes" id="UP000015102">
    <property type="component" value="Unassembled WGS sequence"/>
</dbReference>
<dbReference type="EnsemblMetazoa" id="MESCA001442-RA">
    <property type="protein sequence ID" value="MESCA001442-PA"/>
    <property type="gene ID" value="MESCA001442"/>
</dbReference>
<accession>T1GDQ1</accession>
<dbReference type="AlphaFoldDB" id="T1GDQ1"/>
<keyword evidence="2" id="KW-1185">Reference proteome</keyword>
<dbReference type="EMBL" id="CAQQ02195398">
    <property type="status" value="NOT_ANNOTATED_CDS"/>
    <property type="molecule type" value="Genomic_DNA"/>
</dbReference>
<evidence type="ECO:0000313" key="2">
    <source>
        <dbReference type="Proteomes" id="UP000015102"/>
    </source>
</evidence>
<reference evidence="1" key="2">
    <citation type="submission" date="2015-06" db="UniProtKB">
        <authorList>
            <consortium name="EnsemblMetazoa"/>
        </authorList>
    </citation>
    <scope>IDENTIFICATION</scope>
</reference>
<organism evidence="1 2">
    <name type="scientific">Megaselia scalaris</name>
    <name type="common">Humpbacked fly</name>
    <name type="synonym">Phora scalaris</name>
    <dbReference type="NCBI Taxonomy" id="36166"/>
    <lineage>
        <taxon>Eukaryota</taxon>
        <taxon>Metazoa</taxon>
        <taxon>Ecdysozoa</taxon>
        <taxon>Arthropoda</taxon>
        <taxon>Hexapoda</taxon>
        <taxon>Insecta</taxon>
        <taxon>Pterygota</taxon>
        <taxon>Neoptera</taxon>
        <taxon>Endopterygota</taxon>
        <taxon>Diptera</taxon>
        <taxon>Brachycera</taxon>
        <taxon>Muscomorpha</taxon>
        <taxon>Platypezoidea</taxon>
        <taxon>Phoridae</taxon>
        <taxon>Megaseliini</taxon>
        <taxon>Megaselia</taxon>
    </lineage>
</organism>
<protein>
    <submittedName>
        <fullName evidence="1">Uncharacterized protein</fullName>
    </submittedName>
</protein>
<dbReference type="EMBL" id="CAQQ02195399">
    <property type="status" value="NOT_ANNOTATED_CDS"/>
    <property type="molecule type" value="Genomic_DNA"/>
</dbReference>
<name>T1GDQ1_MEGSC</name>